<sequence>MDKKKLSIITWVVIIVTMMIGGFLGIYLIGKETGEYDFGLATPMLAGLAGAVILNIVLAKWKKKRNGKVPEVDERSLVLMKRYFNIVLYFVLFGSGAILIALYAMGITHIETGLIIVYMMALYLIIGIGALIVKRL</sequence>
<dbReference type="EMBL" id="QWEG01000008">
    <property type="protein sequence ID" value="RHW39052.1"/>
    <property type="molecule type" value="Genomic_DNA"/>
</dbReference>
<dbReference type="RefSeq" id="WP_118921384.1">
    <property type="nucleotide sequence ID" value="NZ_QWEG01000008.1"/>
</dbReference>
<evidence type="ECO:0000313" key="2">
    <source>
        <dbReference type="EMBL" id="RHW39052.1"/>
    </source>
</evidence>
<evidence type="ECO:0000256" key="1">
    <source>
        <dbReference type="SAM" id="Phobius"/>
    </source>
</evidence>
<dbReference type="AlphaFoldDB" id="A0A417YSU6"/>
<feature type="transmembrane region" description="Helical" evidence="1">
    <location>
        <begin position="82"/>
        <end position="106"/>
    </location>
</feature>
<accession>A0A417YSU6</accession>
<comment type="caution">
    <text evidence="2">The sequence shown here is derived from an EMBL/GenBank/DDBJ whole genome shotgun (WGS) entry which is preliminary data.</text>
</comment>
<name>A0A417YSU6_9BACI</name>
<gene>
    <name evidence="2" type="ORF">D1B31_13910</name>
</gene>
<evidence type="ECO:0008006" key="4">
    <source>
        <dbReference type="Google" id="ProtNLM"/>
    </source>
</evidence>
<evidence type="ECO:0000313" key="3">
    <source>
        <dbReference type="Proteomes" id="UP000284416"/>
    </source>
</evidence>
<feature type="transmembrane region" description="Helical" evidence="1">
    <location>
        <begin position="7"/>
        <end position="29"/>
    </location>
</feature>
<reference evidence="2 3" key="1">
    <citation type="journal article" date="2017" name="Int. J. Syst. Evol. Microbiol.">
        <title>Bacillus notoginsengisoli sp. nov., a novel bacterium isolated from the rhizosphere of Panax notoginseng.</title>
        <authorList>
            <person name="Zhang M.Y."/>
            <person name="Cheng J."/>
            <person name="Cai Y."/>
            <person name="Zhang T.Y."/>
            <person name="Wu Y.Y."/>
            <person name="Manikprabhu D."/>
            <person name="Li W.J."/>
            <person name="Zhang Y.X."/>
        </authorList>
    </citation>
    <scope>NUCLEOTIDE SEQUENCE [LARGE SCALE GENOMIC DNA]</scope>
    <source>
        <strain evidence="2 3">JCM 30743</strain>
    </source>
</reference>
<proteinExistence type="predicted"/>
<feature type="transmembrane region" description="Helical" evidence="1">
    <location>
        <begin position="112"/>
        <end position="133"/>
    </location>
</feature>
<dbReference type="Proteomes" id="UP000284416">
    <property type="component" value="Unassembled WGS sequence"/>
</dbReference>
<dbReference type="OrthoDB" id="2868461at2"/>
<keyword evidence="1" id="KW-0472">Membrane</keyword>
<keyword evidence="1" id="KW-0812">Transmembrane</keyword>
<protein>
    <recommendedName>
        <fullName evidence="4">DUF2178 domain-containing protein</fullName>
    </recommendedName>
</protein>
<keyword evidence="3" id="KW-1185">Reference proteome</keyword>
<keyword evidence="1" id="KW-1133">Transmembrane helix</keyword>
<organism evidence="2 3">
    <name type="scientific">Neobacillus notoginsengisoli</name>
    <dbReference type="NCBI Taxonomy" id="1578198"/>
    <lineage>
        <taxon>Bacteria</taxon>
        <taxon>Bacillati</taxon>
        <taxon>Bacillota</taxon>
        <taxon>Bacilli</taxon>
        <taxon>Bacillales</taxon>
        <taxon>Bacillaceae</taxon>
        <taxon>Neobacillus</taxon>
    </lineage>
</organism>
<feature type="transmembrane region" description="Helical" evidence="1">
    <location>
        <begin position="41"/>
        <end position="61"/>
    </location>
</feature>